<protein>
    <submittedName>
        <fullName evidence="9">QacE family quaternary ammonium compound efflux SMR transporter</fullName>
    </submittedName>
</protein>
<reference evidence="9 10" key="1">
    <citation type="submission" date="2018-10" db="EMBL/GenBank/DDBJ databases">
        <title>Isolation from soil.</title>
        <authorList>
            <person name="Hu J."/>
        </authorList>
    </citation>
    <scope>NUCLEOTIDE SEQUENCE [LARGE SCALE GENOMIC DNA]</scope>
    <source>
        <strain evidence="9 10">NEAU-Ht49</strain>
    </source>
</reference>
<dbReference type="InterPro" id="IPR037185">
    <property type="entry name" value="EmrE-like"/>
</dbReference>
<evidence type="ECO:0000313" key="9">
    <source>
        <dbReference type="EMBL" id="RMI42463.1"/>
    </source>
</evidence>
<feature type="transmembrane region" description="Helical" evidence="8">
    <location>
        <begin position="58"/>
        <end position="78"/>
    </location>
</feature>
<dbReference type="InterPro" id="IPR000390">
    <property type="entry name" value="Small_drug/metabolite_transptr"/>
</dbReference>
<dbReference type="RefSeq" id="WP_122195883.1">
    <property type="nucleotide sequence ID" value="NZ_RFFG01000033.1"/>
</dbReference>
<name>A0A3M2M0R5_9ACTN</name>
<evidence type="ECO:0000313" key="10">
    <source>
        <dbReference type="Proteomes" id="UP000282674"/>
    </source>
</evidence>
<dbReference type="Gene3D" id="1.10.3730.20">
    <property type="match status" value="1"/>
</dbReference>
<dbReference type="GO" id="GO:0005886">
    <property type="term" value="C:plasma membrane"/>
    <property type="evidence" value="ECO:0007669"/>
    <property type="project" value="UniProtKB-SubCell"/>
</dbReference>
<dbReference type="InterPro" id="IPR045324">
    <property type="entry name" value="Small_multidrug_res"/>
</dbReference>
<keyword evidence="2" id="KW-0813">Transport</keyword>
<evidence type="ECO:0000256" key="4">
    <source>
        <dbReference type="ARBA" id="ARBA00022692"/>
    </source>
</evidence>
<dbReference type="GO" id="GO:0022857">
    <property type="term" value="F:transmembrane transporter activity"/>
    <property type="evidence" value="ECO:0007669"/>
    <property type="project" value="InterPro"/>
</dbReference>
<evidence type="ECO:0000256" key="8">
    <source>
        <dbReference type="SAM" id="Phobius"/>
    </source>
</evidence>
<dbReference type="OrthoDB" id="3175079at2"/>
<evidence type="ECO:0000256" key="6">
    <source>
        <dbReference type="ARBA" id="ARBA00023136"/>
    </source>
</evidence>
<evidence type="ECO:0000256" key="3">
    <source>
        <dbReference type="ARBA" id="ARBA00022475"/>
    </source>
</evidence>
<evidence type="ECO:0000256" key="7">
    <source>
        <dbReference type="RuleBase" id="RU003942"/>
    </source>
</evidence>
<dbReference type="PANTHER" id="PTHR30561">
    <property type="entry name" value="SMR FAMILY PROTON-DEPENDENT DRUG EFFLUX TRANSPORTER SUGE"/>
    <property type="match status" value="1"/>
</dbReference>
<keyword evidence="10" id="KW-1185">Reference proteome</keyword>
<feature type="transmembrane region" description="Helical" evidence="8">
    <location>
        <begin position="32"/>
        <end position="51"/>
    </location>
</feature>
<feature type="transmembrane region" description="Helical" evidence="8">
    <location>
        <begin position="84"/>
        <end position="103"/>
    </location>
</feature>
<keyword evidence="6 8" id="KW-0472">Membrane</keyword>
<dbReference type="Proteomes" id="UP000282674">
    <property type="component" value="Unassembled WGS sequence"/>
</dbReference>
<keyword evidence="4 7" id="KW-0812">Transmembrane</keyword>
<comment type="caution">
    <text evidence="9">The sequence shown here is derived from an EMBL/GenBank/DDBJ whole genome shotgun (WGS) entry which is preliminary data.</text>
</comment>
<dbReference type="PANTHER" id="PTHR30561:SF1">
    <property type="entry name" value="MULTIDRUG TRANSPORTER EMRE"/>
    <property type="match status" value="1"/>
</dbReference>
<evidence type="ECO:0000256" key="1">
    <source>
        <dbReference type="ARBA" id="ARBA00004651"/>
    </source>
</evidence>
<sequence length="118" mass="11911">MPYVLLALAIVSEVIATLSLRASEGMSKFGPGVIVVVGYIVSFALMAKALTSLNVGPVYAIWSALGTIGAFAGGVLLFNEPIRPLTVVGAVIIVLGVIVMNLGGGVSPGGPPPPDNTH</sequence>
<organism evidence="9 10">
    <name type="scientific">Actinomadura harenae</name>
    <dbReference type="NCBI Taxonomy" id="2483351"/>
    <lineage>
        <taxon>Bacteria</taxon>
        <taxon>Bacillati</taxon>
        <taxon>Actinomycetota</taxon>
        <taxon>Actinomycetes</taxon>
        <taxon>Streptosporangiales</taxon>
        <taxon>Thermomonosporaceae</taxon>
        <taxon>Actinomadura</taxon>
    </lineage>
</organism>
<keyword evidence="5 8" id="KW-1133">Transmembrane helix</keyword>
<accession>A0A3M2M0R5</accession>
<comment type="similarity">
    <text evidence="7">Belongs to the drug/metabolite transporter (DMT) superfamily. Small multidrug resistance (SMR) (TC 2.A.7.1) family.</text>
</comment>
<evidence type="ECO:0000256" key="5">
    <source>
        <dbReference type="ARBA" id="ARBA00022989"/>
    </source>
</evidence>
<comment type="subcellular location">
    <subcellularLocation>
        <location evidence="1 7">Cell membrane</location>
        <topology evidence="1 7">Multi-pass membrane protein</topology>
    </subcellularLocation>
</comment>
<dbReference type="EMBL" id="RFFG01000033">
    <property type="protein sequence ID" value="RMI42463.1"/>
    <property type="molecule type" value="Genomic_DNA"/>
</dbReference>
<dbReference type="AlphaFoldDB" id="A0A3M2M0R5"/>
<gene>
    <name evidence="9" type="ORF">EBO15_19755</name>
</gene>
<proteinExistence type="inferred from homology"/>
<dbReference type="Pfam" id="PF00893">
    <property type="entry name" value="Multi_Drug_Res"/>
    <property type="match status" value="1"/>
</dbReference>
<dbReference type="SUPFAM" id="SSF103481">
    <property type="entry name" value="Multidrug resistance efflux transporter EmrE"/>
    <property type="match status" value="1"/>
</dbReference>
<evidence type="ECO:0000256" key="2">
    <source>
        <dbReference type="ARBA" id="ARBA00022448"/>
    </source>
</evidence>
<keyword evidence="3" id="KW-1003">Cell membrane</keyword>